<dbReference type="InterPro" id="IPR050493">
    <property type="entry name" value="FAD-dep_Monooxygenase_BioMet"/>
</dbReference>
<dbReference type="EMBL" id="JADCTT010000004">
    <property type="protein sequence ID" value="KAF9753665.1"/>
    <property type="molecule type" value="Genomic_DNA"/>
</dbReference>
<keyword evidence="4" id="KW-0560">Oxidoreductase</keyword>
<evidence type="ECO:0000256" key="5">
    <source>
        <dbReference type="ARBA" id="ARBA00023033"/>
    </source>
</evidence>
<gene>
    <name evidence="7" type="ORF">BN869_000001749_1</name>
    <name evidence="8" type="ORF">IM811_012423</name>
</gene>
<dbReference type="PANTHER" id="PTHR13789:SF306">
    <property type="entry name" value="HYDROXYLASE, PUTATIVE-RELATED"/>
    <property type="match status" value="1"/>
</dbReference>
<dbReference type="Proteomes" id="UP000616885">
    <property type="component" value="Unassembled WGS sequence"/>
</dbReference>
<accession>A0A0B7JLM0</accession>
<proteinExistence type="inferred from homology"/>
<organism evidence="7">
    <name type="scientific">Bionectria ochroleuca</name>
    <name type="common">Gliocladium roseum</name>
    <dbReference type="NCBI Taxonomy" id="29856"/>
    <lineage>
        <taxon>Eukaryota</taxon>
        <taxon>Fungi</taxon>
        <taxon>Dikarya</taxon>
        <taxon>Ascomycota</taxon>
        <taxon>Pezizomycotina</taxon>
        <taxon>Sordariomycetes</taxon>
        <taxon>Hypocreomycetidae</taxon>
        <taxon>Hypocreales</taxon>
        <taxon>Bionectriaceae</taxon>
        <taxon>Clonostachys</taxon>
    </lineage>
</organism>
<dbReference type="SUPFAM" id="SSF51905">
    <property type="entry name" value="FAD/NAD(P)-binding domain"/>
    <property type="match status" value="1"/>
</dbReference>
<comment type="similarity">
    <text evidence="1">Belongs to the paxM FAD-dependent monooxygenase family.</text>
</comment>
<evidence type="ECO:0000256" key="3">
    <source>
        <dbReference type="ARBA" id="ARBA00022827"/>
    </source>
</evidence>
<keyword evidence="3" id="KW-0274">FAD</keyword>
<keyword evidence="5" id="KW-0503">Monooxygenase</keyword>
<evidence type="ECO:0000256" key="1">
    <source>
        <dbReference type="ARBA" id="ARBA00007992"/>
    </source>
</evidence>
<reference evidence="8" key="2">
    <citation type="submission" date="2020-10" db="EMBL/GenBank/DDBJ databases">
        <title>High-Quality Genome Resource of Clonostachys rosea strain S41 by Oxford Nanopore Long-Read Sequencing.</title>
        <authorList>
            <person name="Wang H."/>
        </authorList>
    </citation>
    <scope>NUCLEOTIDE SEQUENCE</scope>
    <source>
        <strain evidence="8">S41</strain>
    </source>
</reference>
<dbReference type="InterPro" id="IPR002938">
    <property type="entry name" value="FAD-bd"/>
</dbReference>
<name>A0A0B7JLM0_BIOOC</name>
<dbReference type="EMBL" id="CDPU01000003">
    <property type="protein sequence ID" value="CEO45694.1"/>
    <property type="molecule type" value="Genomic_DNA"/>
</dbReference>
<dbReference type="Gene3D" id="3.50.50.60">
    <property type="entry name" value="FAD/NAD(P)-binding domain"/>
    <property type="match status" value="1"/>
</dbReference>
<protein>
    <recommendedName>
        <fullName evidence="6">FAD-binding domain-containing protein</fullName>
    </recommendedName>
</protein>
<dbReference type="PANTHER" id="PTHR13789">
    <property type="entry name" value="MONOOXYGENASE"/>
    <property type="match status" value="1"/>
</dbReference>
<evidence type="ECO:0000256" key="2">
    <source>
        <dbReference type="ARBA" id="ARBA00022630"/>
    </source>
</evidence>
<dbReference type="GO" id="GO:0071949">
    <property type="term" value="F:FAD binding"/>
    <property type="evidence" value="ECO:0007669"/>
    <property type="project" value="InterPro"/>
</dbReference>
<dbReference type="AlphaFoldDB" id="A0A0B7JLM0"/>
<dbReference type="Pfam" id="PF01494">
    <property type="entry name" value="FAD_binding_3"/>
    <property type="match status" value="1"/>
</dbReference>
<dbReference type="PRINTS" id="PR00420">
    <property type="entry name" value="RNGMNOXGNASE"/>
</dbReference>
<evidence type="ECO:0000313" key="7">
    <source>
        <dbReference type="EMBL" id="CEO45694.1"/>
    </source>
</evidence>
<sequence length="470" mass="51863">MNGDSVTEKIYEYPSRSMALLKRIQATYHDQKFPAERSHVPLRVLVVGAGLGGLSAAIALARRGHTVTVLEQAAQLGEVGAGIQIPPNSGRLLSSWGITPFFKNKVVQPDSMTFRRWENGAPIGFTPLVPHFSDTYGAPYYVIHRSHFHGALCDLAAKLGVKVVTNSRVVRYDESKPSVETADGREFTADLVVAVDGVKSIARPVVLGGVDRPPKQTGFAAYRAVVDTDLMKADPDTAWLLENPGINIWIGEDRHVMTYCIAGGKSFNMVLSHVDRTDPTTWASRDAVKEMRVQFENWDPRLTKVIHMITKTIQWPLLSGAQLSTWISESKKVVILGDAAHAMVPYMSQGAAMAVEDGAALAEVLSLIKSPSEIPEALHVFEKERMQRSYGMQRASLVNGKLWHFPDGPDQQARDLGMRAEVEGLSFVESTNQWSDPTTQLWAYGYDAEEEVRKAWESRTPQATANGVHK</sequence>
<dbReference type="InterPro" id="IPR036188">
    <property type="entry name" value="FAD/NAD-bd_sf"/>
</dbReference>
<reference evidence="7" key="1">
    <citation type="submission" date="2015-01" db="EMBL/GenBank/DDBJ databases">
        <authorList>
            <person name="Durling Mikael"/>
        </authorList>
    </citation>
    <scope>NUCLEOTIDE SEQUENCE</scope>
</reference>
<feature type="domain" description="FAD-binding" evidence="6">
    <location>
        <begin position="43"/>
        <end position="390"/>
    </location>
</feature>
<evidence type="ECO:0000259" key="6">
    <source>
        <dbReference type="Pfam" id="PF01494"/>
    </source>
</evidence>
<dbReference type="FunFam" id="3.50.50.60:FF:000115">
    <property type="entry name" value="Salicylate hydroxylase, putative"/>
    <property type="match status" value="1"/>
</dbReference>
<dbReference type="GO" id="GO:0004497">
    <property type="term" value="F:monooxygenase activity"/>
    <property type="evidence" value="ECO:0007669"/>
    <property type="project" value="UniProtKB-KW"/>
</dbReference>
<evidence type="ECO:0000313" key="8">
    <source>
        <dbReference type="EMBL" id="KAF9753665.1"/>
    </source>
</evidence>
<evidence type="ECO:0000256" key="4">
    <source>
        <dbReference type="ARBA" id="ARBA00023002"/>
    </source>
</evidence>
<keyword evidence="2" id="KW-0285">Flavoprotein</keyword>
<dbReference type="SUPFAM" id="SSF54373">
    <property type="entry name" value="FAD-linked reductases, C-terminal domain"/>
    <property type="match status" value="1"/>
</dbReference>